<dbReference type="InterPro" id="IPR036890">
    <property type="entry name" value="HATPase_C_sf"/>
</dbReference>
<dbReference type="Gene3D" id="3.30.565.10">
    <property type="entry name" value="Histidine kinase-like ATPase, C-terminal domain"/>
    <property type="match status" value="1"/>
</dbReference>
<dbReference type="EMBL" id="SOBT01000011">
    <property type="protein sequence ID" value="TDU25824.1"/>
    <property type="molecule type" value="Genomic_DNA"/>
</dbReference>
<evidence type="ECO:0000256" key="2">
    <source>
        <dbReference type="ARBA" id="ARBA00012438"/>
    </source>
</evidence>
<evidence type="ECO:0000256" key="5">
    <source>
        <dbReference type="ARBA" id="ARBA00023012"/>
    </source>
</evidence>
<keyword evidence="4 7" id="KW-0418">Kinase</keyword>
<evidence type="ECO:0000256" key="1">
    <source>
        <dbReference type="ARBA" id="ARBA00000085"/>
    </source>
</evidence>
<dbReference type="CDD" id="cd16917">
    <property type="entry name" value="HATPase_UhpB-NarQ-NarX-like"/>
    <property type="match status" value="1"/>
</dbReference>
<keyword evidence="8" id="KW-1185">Reference proteome</keyword>
<gene>
    <name evidence="7" type="ORF">DFR24_4269</name>
</gene>
<dbReference type="GO" id="GO:0004673">
    <property type="term" value="F:protein histidine kinase activity"/>
    <property type="evidence" value="ECO:0007669"/>
    <property type="project" value="UniProtKB-EC"/>
</dbReference>
<dbReference type="SMART" id="SM00387">
    <property type="entry name" value="HATPase_c"/>
    <property type="match status" value="1"/>
</dbReference>
<protein>
    <recommendedName>
        <fullName evidence="2">histidine kinase</fullName>
        <ecNumber evidence="2">2.7.13.3</ecNumber>
    </recommendedName>
</protein>
<comment type="caution">
    <text evidence="7">The sequence shown here is derived from an EMBL/GenBank/DDBJ whole genome shotgun (WGS) entry which is preliminary data.</text>
</comment>
<dbReference type="SUPFAM" id="SSF55874">
    <property type="entry name" value="ATPase domain of HSP90 chaperone/DNA topoisomerase II/histidine kinase"/>
    <property type="match status" value="1"/>
</dbReference>
<evidence type="ECO:0000313" key="8">
    <source>
        <dbReference type="Proteomes" id="UP000295341"/>
    </source>
</evidence>
<evidence type="ECO:0000313" key="7">
    <source>
        <dbReference type="EMBL" id="TDU25824.1"/>
    </source>
</evidence>
<dbReference type="GO" id="GO:0000160">
    <property type="term" value="P:phosphorelay signal transduction system"/>
    <property type="evidence" value="ECO:0007669"/>
    <property type="project" value="UniProtKB-KW"/>
</dbReference>
<name>A0A4R7NX55_9GAMM</name>
<keyword evidence="5" id="KW-0902">Two-component regulatory system</keyword>
<dbReference type="PANTHER" id="PTHR24421">
    <property type="entry name" value="NITRATE/NITRITE SENSOR PROTEIN NARX-RELATED"/>
    <property type="match status" value="1"/>
</dbReference>
<evidence type="ECO:0000256" key="4">
    <source>
        <dbReference type="ARBA" id="ARBA00022777"/>
    </source>
</evidence>
<evidence type="ECO:0000259" key="6">
    <source>
        <dbReference type="SMART" id="SM00387"/>
    </source>
</evidence>
<dbReference type="EC" id="2.7.13.3" evidence="2"/>
<dbReference type="AlphaFoldDB" id="A0A4R7NX55"/>
<dbReference type="InterPro" id="IPR003594">
    <property type="entry name" value="HATPase_dom"/>
</dbReference>
<dbReference type="InterPro" id="IPR050482">
    <property type="entry name" value="Sensor_HK_TwoCompSys"/>
</dbReference>
<proteinExistence type="predicted"/>
<dbReference type="Pfam" id="PF02518">
    <property type="entry name" value="HATPase_c"/>
    <property type="match status" value="1"/>
</dbReference>
<keyword evidence="3" id="KW-0808">Transferase</keyword>
<organism evidence="7 8">
    <name type="scientific">Panacagrimonas perspica</name>
    <dbReference type="NCBI Taxonomy" id="381431"/>
    <lineage>
        <taxon>Bacteria</taxon>
        <taxon>Pseudomonadati</taxon>
        <taxon>Pseudomonadota</taxon>
        <taxon>Gammaproteobacteria</taxon>
        <taxon>Nevskiales</taxon>
        <taxon>Nevskiaceae</taxon>
        <taxon>Panacagrimonas</taxon>
    </lineage>
</organism>
<comment type="catalytic activity">
    <reaction evidence="1">
        <text>ATP + protein L-histidine = ADP + protein N-phospho-L-histidine.</text>
        <dbReference type="EC" id="2.7.13.3"/>
    </reaction>
</comment>
<feature type="domain" description="Histidine kinase/HSP90-like ATPase" evidence="6">
    <location>
        <begin position="144"/>
        <end position="236"/>
    </location>
</feature>
<accession>A0A4R7NX55</accession>
<sequence length="248" mass="27319">MIPMLVILLCIAGALAVWAWRLRSALRAAHGHSDVLRQQLARVVERPDIAAQERQRLLSDLHDDIGGKLLTLVHTLERPEQADLVRAVIQDFRDVVSRSRLEACTLLEALGQIRDETGQRLDAMGGTLDWQQHADIPDPSLDEAHVLHLFRIAREALTNALRHGHATHIRMRVGMAGDRLLLDVTDNGPGFVRDPASGGRGTVSMRNRAQELSGTIDWRPGTQGGTKVVLEFPLPADAASPPAKTRRP</sequence>
<dbReference type="Proteomes" id="UP000295341">
    <property type="component" value="Unassembled WGS sequence"/>
</dbReference>
<dbReference type="PANTHER" id="PTHR24421:SF10">
    <property type="entry name" value="NITRATE_NITRITE SENSOR PROTEIN NARQ"/>
    <property type="match status" value="1"/>
</dbReference>
<evidence type="ECO:0000256" key="3">
    <source>
        <dbReference type="ARBA" id="ARBA00022679"/>
    </source>
</evidence>
<reference evidence="7 8" key="1">
    <citation type="submission" date="2019-03" db="EMBL/GenBank/DDBJ databases">
        <title>Genomic Encyclopedia of Type Strains, Phase IV (KMG-IV): sequencing the most valuable type-strain genomes for metagenomic binning, comparative biology and taxonomic classification.</title>
        <authorList>
            <person name="Goeker M."/>
        </authorList>
    </citation>
    <scope>NUCLEOTIDE SEQUENCE [LARGE SCALE GENOMIC DNA]</scope>
    <source>
        <strain evidence="7 8">DSM 26377</strain>
    </source>
</reference>